<dbReference type="AlphaFoldDB" id="D2VZ14"/>
<dbReference type="Gene3D" id="1.25.40.10">
    <property type="entry name" value="Tetratricopeptide repeat domain"/>
    <property type="match status" value="1"/>
</dbReference>
<protein>
    <submittedName>
        <fullName evidence="3">Predicted protein</fullName>
    </submittedName>
</protein>
<proteinExistence type="predicted"/>
<accession>D2VZ14</accession>
<dbReference type="SUPFAM" id="SSF48452">
    <property type="entry name" value="TPR-like"/>
    <property type="match status" value="1"/>
</dbReference>
<evidence type="ECO:0000256" key="1">
    <source>
        <dbReference type="SAM" id="MobiDB-lite"/>
    </source>
</evidence>
<dbReference type="InterPro" id="IPR019220">
    <property type="entry name" value="DUF2135"/>
</dbReference>
<dbReference type="PANTHER" id="PTHR45737">
    <property type="entry name" value="VON WILLEBRAND FACTOR A DOMAIN-CONTAINING PROTEIN 5A"/>
    <property type="match status" value="1"/>
</dbReference>
<dbReference type="Proteomes" id="UP000006671">
    <property type="component" value="Unassembled WGS sequence"/>
</dbReference>
<feature type="region of interest" description="Disordered" evidence="1">
    <location>
        <begin position="650"/>
        <end position="670"/>
    </location>
</feature>
<feature type="domain" description="VIT" evidence="2">
    <location>
        <begin position="1"/>
        <end position="95"/>
    </location>
</feature>
<dbReference type="GeneID" id="8857752"/>
<dbReference type="PROSITE" id="PS51468">
    <property type="entry name" value="VIT"/>
    <property type="match status" value="1"/>
</dbReference>
<dbReference type="VEuPathDB" id="AmoebaDB:NAEGRDRAFT_53384"/>
<feature type="compositionally biased region" description="Pro residues" evidence="1">
    <location>
        <begin position="650"/>
        <end position="662"/>
    </location>
</feature>
<dbReference type="SUPFAM" id="SSF53300">
    <property type="entry name" value="vWA-like"/>
    <property type="match status" value="1"/>
</dbReference>
<dbReference type="Pfam" id="PF08487">
    <property type="entry name" value="VIT"/>
    <property type="match status" value="1"/>
</dbReference>
<dbReference type="InterPro" id="IPR036465">
    <property type="entry name" value="vWFA_dom_sf"/>
</dbReference>
<dbReference type="RefSeq" id="XP_002670609.1">
    <property type="nucleotide sequence ID" value="XM_002670563.1"/>
</dbReference>
<dbReference type="OrthoDB" id="441278at2759"/>
<sequence>MTFRNTIENRSIEGELVLPMPETATMTGYAMEVDGKLIDAVPVEKEKAKEVFESEVRAGNKVSMVEKVAQSNCFRTRIYPLPYNQDKTIQVKYQLMLNEIIETQNENETGTIKGTAWFPVTYTDFSVLRESNIEFTLNETSLQGYETNFTMKTSGVEEKTIWSSKNASKRAAYFNVTKSDLSDKLIGFGIEITKQADSVNNILLASENGYFMTSIPVPSLTEEMRNMSRIGDKIQIVWDSSLSQSNCHAKNLQLFKAILEALNPKAISFSTFSNAIVDQKNFSSTSDALSYAEKIVYDGGSNMLVFDQNLIDDSFDYCIAFTNGVHTIGHEITPSCSFERPIYFVNASSTVNINLLKHISTKSGGVYLNANELSQDQILNAIGKPVLSFVVADFEDSDMEEVYPNEPVSLKEGEIFKLYGKIKNSGKETAKVAVSFRYGSKIYHIQELDIPTSVNNVPEEAAILPTLWAQQKIDSLSAFPQLFKDDIKKIGQEFRIVTDNTSLIVLETLSQYQKHDIVPPKTLTEVYKQFMQVKTSAQEAKDKQEKEKLERIISMWKERVNWHKTDFKLPEEKPEKEKKKLAAMDDCISESLSVQSSSLDSCCRCEESRECCRECCRRSCAPSPSCARSCCCRSASPSLSCSDISSGPPPAFGSAGSPPPPSAKSVASQEEPSVAGTIKVKAWTPDAAYCTAISQAKDPYEEYVKQRESYRDSPAFYLDVADYFLSSVKNKEIGVRILTNVSELELENVQLYRIVGYRLDQAEELELAEWVFERVKSINGFEPQSYRDLALVKERMGKHEEAMELFNRVIVGKWDLRFDEIEMTVATEMNHLLLNNPDLPIIDKRLIHKFDLDIRISMAWDTDNVDIDLHVQEPGRHGEHAYYAHNRTRMGGYVSRDFRQGYGPEEYMLKKAQKGAYKATTNYFSNHSQSLTGGTTILCTFFTNYMRPNEQRQMSTIRLSSQKQDIVVCEIDIA</sequence>
<evidence type="ECO:0000313" key="4">
    <source>
        <dbReference type="Proteomes" id="UP000006671"/>
    </source>
</evidence>
<dbReference type="InterPro" id="IPR013694">
    <property type="entry name" value="VIT"/>
</dbReference>
<gene>
    <name evidence="3" type="ORF">NAEGRDRAFT_53384</name>
</gene>
<dbReference type="InterPro" id="IPR011990">
    <property type="entry name" value="TPR-like_helical_dom_sf"/>
</dbReference>
<dbReference type="Pfam" id="PF09906">
    <property type="entry name" value="DUF2135"/>
    <property type="match status" value="1"/>
</dbReference>
<dbReference type="KEGG" id="ngr:NAEGRDRAFT_53384"/>
<name>D2VZ14_NAEGR</name>
<organism evidence="4">
    <name type="scientific">Naegleria gruberi</name>
    <name type="common">Amoeba</name>
    <dbReference type="NCBI Taxonomy" id="5762"/>
    <lineage>
        <taxon>Eukaryota</taxon>
        <taxon>Discoba</taxon>
        <taxon>Heterolobosea</taxon>
        <taxon>Tetramitia</taxon>
        <taxon>Eutetramitia</taxon>
        <taxon>Vahlkampfiidae</taxon>
        <taxon>Naegleria</taxon>
    </lineage>
</organism>
<dbReference type="PANTHER" id="PTHR45737:SF6">
    <property type="entry name" value="VON WILLEBRAND FACTOR A DOMAIN-CONTAINING PROTEIN 5A"/>
    <property type="match status" value="1"/>
</dbReference>
<keyword evidence="4" id="KW-1185">Reference proteome</keyword>
<evidence type="ECO:0000259" key="2">
    <source>
        <dbReference type="PROSITE" id="PS51468"/>
    </source>
</evidence>
<dbReference type="EMBL" id="GG738913">
    <property type="protein sequence ID" value="EFC37865.1"/>
    <property type="molecule type" value="Genomic_DNA"/>
</dbReference>
<evidence type="ECO:0000313" key="3">
    <source>
        <dbReference type="EMBL" id="EFC37865.1"/>
    </source>
</evidence>
<dbReference type="InParanoid" id="D2VZ14"/>
<reference evidence="3 4" key="1">
    <citation type="journal article" date="2010" name="Cell">
        <title>The genome of Naegleria gruberi illuminates early eukaryotic versatility.</title>
        <authorList>
            <person name="Fritz-Laylin L.K."/>
            <person name="Prochnik S.E."/>
            <person name="Ginger M.L."/>
            <person name="Dacks J.B."/>
            <person name="Carpenter M.L."/>
            <person name="Field M.C."/>
            <person name="Kuo A."/>
            <person name="Paredez A."/>
            <person name="Chapman J."/>
            <person name="Pham J."/>
            <person name="Shu S."/>
            <person name="Neupane R."/>
            <person name="Cipriano M."/>
            <person name="Mancuso J."/>
            <person name="Tu H."/>
            <person name="Salamov A."/>
            <person name="Lindquist E."/>
            <person name="Shapiro H."/>
            <person name="Lucas S."/>
            <person name="Grigoriev I.V."/>
            <person name="Cande W.Z."/>
            <person name="Fulton C."/>
            <person name="Rokhsar D.S."/>
            <person name="Dawson S.C."/>
        </authorList>
    </citation>
    <scope>NUCLEOTIDE SEQUENCE [LARGE SCALE GENOMIC DNA]</scope>
    <source>
        <strain evidence="3 4">NEG-M</strain>
    </source>
</reference>